<dbReference type="AlphaFoldDB" id="A0A939D8I3"/>
<evidence type="ECO:0000256" key="4">
    <source>
        <dbReference type="ARBA" id="ARBA00029500"/>
    </source>
</evidence>
<protein>
    <recommendedName>
        <fullName evidence="4">HTH-type transcriptional regulatory protein TyrR</fullName>
    </recommendedName>
</protein>
<sequence length="352" mass="39999">MVSSVTSLQEDLAYPLVREDRLISSEGYRRSLAENFICESRAMAMVLEEILSVSKYDCNVLITGETGVGKDKIANIIQKNSTRNMQPFIKINCAAIAPNLMESEFFGYEKGAFTGANSTGKKGYFEAADNGIIFLDEVGELPLDIQAKLLRVTQDGEIYRVGGTTPIKTNVRIISATNRNLMDQIEKKLFRQDLYYRLNVFPIKVPSLNERKAEIPALVRHFVRTYNGKYGINRGIDEEAIEYLKERQWVGNIRELENSIQRIMISAKGENITLIDVIKCLHDKIFDQVELTTEEGLLNAIENEVPLEDMIESFEKAILRYACEKYGSTRKAAKAIQISQTQLVRKKKKYNI</sequence>
<evidence type="ECO:0000259" key="5">
    <source>
        <dbReference type="PROSITE" id="PS50045"/>
    </source>
</evidence>
<dbReference type="InterPro" id="IPR002078">
    <property type="entry name" value="Sigma_54_int"/>
</dbReference>
<keyword evidence="3" id="KW-0067">ATP-binding</keyword>
<dbReference type="PROSITE" id="PS50045">
    <property type="entry name" value="SIGMA54_INTERACT_4"/>
    <property type="match status" value="1"/>
</dbReference>
<dbReference type="InterPro" id="IPR009057">
    <property type="entry name" value="Homeodomain-like_sf"/>
</dbReference>
<evidence type="ECO:0000256" key="2">
    <source>
        <dbReference type="ARBA" id="ARBA00022797"/>
    </source>
</evidence>
<dbReference type="PANTHER" id="PTHR32071">
    <property type="entry name" value="TRANSCRIPTIONAL REGULATORY PROTEIN"/>
    <property type="match status" value="1"/>
</dbReference>
<evidence type="ECO:0000256" key="1">
    <source>
        <dbReference type="ARBA" id="ARBA00022741"/>
    </source>
</evidence>
<dbReference type="Pfam" id="PF18024">
    <property type="entry name" value="HTH_50"/>
    <property type="match status" value="1"/>
</dbReference>
<dbReference type="InterPro" id="IPR027417">
    <property type="entry name" value="P-loop_NTPase"/>
</dbReference>
<dbReference type="InterPro" id="IPR025662">
    <property type="entry name" value="Sigma_54_int_dom_ATP-bd_1"/>
</dbReference>
<keyword evidence="2" id="KW-0058">Aromatic hydrocarbons catabolism</keyword>
<dbReference type="Gene3D" id="1.10.10.60">
    <property type="entry name" value="Homeodomain-like"/>
    <property type="match status" value="1"/>
</dbReference>
<dbReference type="SMART" id="SM00382">
    <property type="entry name" value="AAA"/>
    <property type="match status" value="1"/>
</dbReference>
<dbReference type="FunFam" id="3.40.50.300:FF:000006">
    <property type="entry name" value="DNA-binding transcriptional regulator NtrC"/>
    <property type="match status" value="1"/>
</dbReference>
<comment type="caution">
    <text evidence="6">The sequence shown here is derived from an EMBL/GenBank/DDBJ whole genome shotgun (WGS) entry which is preliminary data.</text>
</comment>
<dbReference type="InterPro" id="IPR030828">
    <property type="entry name" value="HTH_TyrR"/>
</dbReference>
<dbReference type="InterPro" id="IPR003593">
    <property type="entry name" value="AAA+_ATPase"/>
</dbReference>
<dbReference type="PROSITE" id="PS00675">
    <property type="entry name" value="SIGMA54_INTERACT_1"/>
    <property type="match status" value="1"/>
</dbReference>
<dbReference type="PANTHER" id="PTHR32071:SF121">
    <property type="entry name" value="SIGMA L-DEPENDENT TRANSCRIPTIONAL REGULATOR YQIR-RELATED"/>
    <property type="match status" value="1"/>
</dbReference>
<proteinExistence type="predicted"/>
<dbReference type="Pfam" id="PF00158">
    <property type="entry name" value="Sigma54_activat"/>
    <property type="match status" value="1"/>
</dbReference>
<dbReference type="Gene3D" id="3.40.50.300">
    <property type="entry name" value="P-loop containing nucleotide triphosphate hydrolases"/>
    <property type="match status" value="1"/>
</dbReference>
<organism evidence="6 7">
    <name type="scientific">Clostridium aminobutyricum</name>
    <dbReference type="NCBI Taxonomy" id="33953"/>
    <lineage>
        <taxon>Bacteria</taxon>
        <taxon>Bacillati</taxon>
        <taxon>Bacillota</taxon>
        <taxon>Clostridia</taxon>
        <taxon>Eubacteriales</taxon>
        <taxon>Clostridiaceae</taxon>
        <taxon>Clostridium</taxon>
    </lineage>
</organism>
<dbReference type="GO" id="GO:0005524">
    <property type="term" value="F:ATP binding"/>
    <property type="evidence" value="ECO:0007669"/>
    <property type="project" value="UniProtKB-KW"/>
</dbReference>
<dbReference type="InterPro" id="IPR025943">
    <property type="entry name" value="Sigma_54_int_dom_ATP-bd_2"/>
</dbReference>
<dbReference type="InterPro" id="IPR058031">
    <property type="entry name" value="AAA_lid_NorR"/>
</dbReference>
<feature type="domain" description="Sigma-54 factor interaction" evidence="5">
    <location>
        <begin position="36"/>
        <end position="265"/>
    </location>
</feature>
<evidence type="ECO:0000313" key="7">
    <source>
        <dbReference type="Proteomes" id="UP000664545"/>
    </source>
</evidence>
<evidence type="ECO:0000313" key="6">
    <source>
        <dbReference type="EMBL" id="MBN7773032.1"/>
    </source>
</evidence>
<reference evidence="6" key="1">
    <citation type="submission" date="2021-02" db="EMBL/GenBank/DDBJ databases">
        <title>Abyssanaerobacter marinus gen.nov., sp., nov, anaerobic bacterium isolated from the Onnuri vent field of Indian Ocean and suggestion of Mogibacteriaceae fam. nov., and proposal of reclassification of ambiguous this family's genus member.</title>
        <authorList>
            <person name="Kim Y.J."/>
            <person name="Yang J.-A."/>
        </authorList>
    </citation>
    <scope>NUCLEOTIDE SEQUENCE</scope>
    <source>
        <strain evidence="6">DSM 2634</strain>
    </source>
</reference>
<dbReference type="GO" id="GO:0003677">
    <property type="term" value="F:DNA binding"/>
    <property type="evidence" value="ECO:0007669"/>
    <property type="project" value="UniProtKB-KW"/>
</dbReference>
<dbReference type="GO" id="GO:0006355">
    <property type="term" value="P:regulation of DNA-templated transcription"/>
    <property type="evidence" value="ECO:0007669"/>
    <property type="project" value="InterPro"/>
</dbReference>
<keyword evidence="1" id="KW-0547">Nucleotide-binding</keyword>
<dbReference type="NCBIfam" id="TIGR04381">
    <property type="entry name" value="HTH_TypR"/>
    <property type="match status" value="1"/>
</dbReference>
<gene>
    <name evidence="6" type="ORF">JYB65_06640</name>
</gene>
<dbReference type="Gene3D" id="1.10.8.60">
    <property type="match status" value="1"/>
</dbReference>
<dbReference type="PROSITE" id="PS00676">
    <property type="entry name" value="SIGMA54_INTERACT_2"/>
    <property type="match status" value="1"/>
</dbReference>
<dbReference type="SUPFAM" id="SSF52540">
    <property type="entry name" value="P-loop containing nucleoside triphosphate hydrolases"/>
    <property type="match status" value="1"/>
</dbReference>
<dbReference type="Pfam" id="PF25601">
    <property type="entry name" value="AAA_lid_14"/>
    <property type="match status" value="1"/>
</dbReference>
<evidence type="ECO:0000256" key="3">
    <source>
        <dbReference type="ARBA" id="ARBA00022840"/>
    </source>
</evidence>
<keyword evidence="7" id="KW-1185">Reference proteome</keyword>
<name>A0A939D8I3_CLOAM</name>
<dbReference type="Proteomes" id="UP000664545">
    <property type="component" value="Unassembled WGS sequence"/>
</dbReference>
<accession>A0A939D8I3</accession>
<dbReference type="EMBL" id="JAFJZZ010000002">
    <property type="protein sequence ID" value="MBN7773032.1"/>
    <property type="molecule type" value="Genomic_DNA"/>
</dbReference>
<dbReference type="SUPFAM" id="SSF46689">
    <property type="entry name" value="Homeodomain-like"/>
    <property type="match status" value="1"/>
</dbReference>
<dbReference type="CDD" id="cd00009">
    <property type="entry name" value="AAA"/>
    <property type="match status" value="1"/>
</dbReference>